<proteinExistence type="predicted"/>
<evidence type="ECO:0000313" key="2">
    <source>
        <dbReference type="Proteomes" id="UP000309984"/>
    </source>
</evidence>
<dbReference type="AlphaFoldDB" id="A0AA94R997"/>
<evidence type="ECO:0000313" key="1">
    <source>
        <dbReference type="EMBL" id="TLH63693.1"/>
    </source>
</evidence>
<protein>
    <recommendedName>
        <fullName evidence="3">ESX-1 secretion-associated protein</fullName>
    </recommendedName>
</protein>
<dbReference type="Proteomes" id="UP000309984">
    <property type="component" value="Unassembled WGS sequence"/>
</dbReference>
<dbReference type="InterPro" id="IPR022536">
    <property type="entry name" value="EspC"/>
</dbReference>
<organism evidence="1 2">
    <name type="scientific">Mycolicibacterium phocaicum</name>
    <dbReference type="NCBI Taxonomy" id="319706"/>
    <lineage>
        <taxon>Bacteria</taxon>
        <taxon>Bacillati</taxon>
        <taxon>Actinomycetota</taxon>
        <taxon>Actinomycetes</taxon>
        <taxon>Mycobacteriales</taxon>
        <taxon>Mycobacteriaceae</taxon>
        <taxon>Mycolicibacterium</taxon>
    </lineage>
</organism>
<dbReference type="GO" id="GO:0009306">
    <property type="term" value="P:protein secretion"/>
    <property type="evidence" value="ECO:0007669"/>
    <property type="project" value="InterPro"/>
</dbReference>
<dbReference type="EMBL" id="POTM01000052">
    <property type="protein sequence ID" value="TLH63693.1"/>
    <property type="molecule type" value="Genomic_DNA"/>
</dbReference>
<gene>
    <name evidence="1" type="ORF">C1S79_21205</name>
</gene>
<accession>A0AA94R997</accession>
<comment type="caution">
    <text evidence="1">The sequence shown here is derived from an EMBL/GenBank/DDBJ whole genome shotgun (WGS) entry which is preliminary data.</text>
</comment>
<evidence type="ECO:0008006" key="3">
    <source>
        <dbReference type="Google" id="ProtNLM"/>
    </source>
</evidence>
<reference evidence="1 2" key="1">
    <citation type="submission" date="2018-01" db="EMBL/GenBank/DDBJ databases">
        <title>Comparative genomics of Mycobacterium mucogenicum and Mycobacterium neoaurum clade members emphasizing tRNA and non-coding RNA.</title>
        <authorList>
            <person name="Behra P.R.K."/>
            <person name="Pettersson B.M.F."/>
            <person name="Das S."/>
            <person name="Dasgupta S."/>
            <person name="Kirsebom L.A."/>
        </authorList>
    </citation>
    <scope>NUCLEOTIDE SEQUENCE [LARGE SCALE GENOMIC DNA]</scope>
    <source>
        <strain evidence="1 2">DSM 45104</strain>
    </source>
</reference>
<name>A0AA94R997_9MYCO</name>
<dbReference type="Pfam" id="PF10824">
    <property type="entry name" value="T7SS_ESX_EspC"/>
    <property type="match status" value="1"/>
</dbReference>
<sequence length="125" mass="12851">MATSSRPVPTPTAWTTALKTHTAPEIAARRLDCVGDVIEVDSQGLGVLAAQCDQASNALNIVPAPMAGPARQATATAVAGAYTDFHAAAGVLAARATSTGYKLRTASGLYHTTDDESAQNLTREL</sequence>
<keyword evidence="2" id="KW-1185">Reference proteome</keyword>